<reference evidence="8 9" key="1">
    <citation type="submission" date="2020-04" db="EMBL/GenBank/DDBJ databases">
        <title>Plant Genome Project.</title>
        <authorList>
            <person name="Zhang R.-G."/>
        </authorList>
    </citation>
    <scope>NUCLEOTIDE SEQUENCE [LARGE SCALE GENOMIC DNA]</scope>
    <source>
        <strain evidence="8">YNK0</strain>
        <tissue evidence="8">Leaf</tissue>
    </source>
</reference>
<dbReference type="InterPro" id="IPR019786">
    <property type="entry name" value="Zinc_finger_PHD-type_CS"/>
</dbReference>
<sequence length="855" mass="93542">MDPAGIESIDPSVVRSDKLVASVSDKRPDGTGDLDVRLLKKARGDSDGDMKRVAEIVLVLSAIGKMRGARSPTDVEKGLMAEAREKLGGMCEVLTPNDILPKDAVKVVIEDLGLNRSRDQMLGFRPPKMAIAEKLLLTKRKSEPDEAEFHIEDFHDLHHGGLDHDHDHGSDLNGPDMCHDLERWVVMRYTPSSFQYGECICTFDVFKVKRMEKSKEFAVHSATYSSQRLQAGFGATAETHVTSTTPLNQLPTNEVQSAIVSNGLSSSHLGRDASSLAFPRMETTHFRLDARSNGPSYALEVRANSSGAHPLEKVPSWSQQPQSASVAKVGQEYKVPDHTPFKVEGTPEMNTSQVALQTSRDQTSKSFIIQTASGSLPSVHQPLQGTNLVQTPSLYTNHADIARNVQKFLQPRLPEHPNWIPPSRDYMNKALTCQICKLTINDVESSLVCDACEKGVHLKCLQSYNQKGIPRGEWHCPKCLLSSNGKPLPPKYGRVTRNMSAPKVSSNTAGVQASSEKKIQNSDQKVIHPKITANGNPGLQNPAHVGSTSSSQIEPAADIMMPNAREIQGANFLASGIQMEDKDDGPYCGTCPNNSRETSGTVLVSSLSGEPNEKSTQHIQISESSPCEGRSISELKSQSPAKPSDKVIGIGHSSQTPCNRQDVDRTGSLNCAEVSSKQYHVNKPAFEDSENNSRETVDCKPRYDIKRDNQDVAQASSVGTSGIGNGANDCSRSSSDGLHCLDWIGDILQVVDEKTFYQSCCINGVVYKLQDHALLRSNNGNLTPSKLQVYESNHDSTVMAGLILGPCEVLPPNKFKEESQRRIHLGHEANDGLQPVFLCKWFYDESKGLFRPVTD</sequence>
<dbReference type="Gene3D" id="3.30.40.10">
    <property type="entry name" value="Zinc/RING finger domain, C3HC4 (zinc finger)"/>
    <property type="match status" value="1"/>
</dbReference>
<dbReference type="InterPro" id="IPR011011">
    <property type="entry name" value="Znf_FYVE_PHD"/>
</dbReference>
<evidence type="ECO:0000256" key="2">
    <source>
        <dbReference type="ARBA" id="ARBA00022771"/>
    </source>
</evidence>
<dbReference type="InterPro" id="IPR001025">
    <property type="entry name" value="BAH_dom"/>
</dbReference>
<dbReference type="SUPFAM" id="SSF57903">
    <property type="entry name" value="FYVE/PHD zinc finger"/>
    <property type="match status" value="1"/>
</dbReference>
<dbReference type="PROSITE" id="PS50016">
    <property type="entry name" value="ZF_PHD_2"/>
    <property type="match status" value="1"/>
</dbReference>
<dbReference type="InterPro" id="IPR013083">
    <property type="entry name" value="Znf_RING/FYVE/PHD"/>
</dbReference>
<dbReference type="PANTHER" id="PTHR47527:SF3">
    <property type="entry name" value="RING_FYVE_PHD ZINC FINGER SUPERFAMILY PROTEIN"/>
    <property type="match status" value="1"/>
</dbReference>
<feature type="compositionally biased region" description="Polar residues" evidence="5">
    <location>
        <begin position="591"/>
        <end position="609"/>
    </location>
</feature>
<dbReference type="Pfam" id="PF25073">
    <property type="entry name" value="DUF7797"/>
    <property type="match status" value="1"/>
</dbReference>
<dbReference type="Pfam" id="PF00628">
    <property type="entry name" value="PHD"/>
    <property type="match status" value="1"/>
</dbReference>
<gene>
    <name evidence="8" type="ORF">HHK36_005722</name>
</gene>
<dbReference type="PROSITE" id="PS51038">
    <property type="entry name" value="BAH"/>
    <property type="match status" value="1"/>
</dbReference>
<dbReference type="Proteomes" id="UP000655225">
    <property type="component" value="Unassembled WGS sequence"/>
</dbReference>
<comment type="caution">
    <text evidence="8">The sequence shown here is derived from an EMBL/GenBank/DDBJ whole genome shotgun (WGS) entry which is preliminary data.</text>
</comment>
<dbReference type="GO" id="GO:0008270">
    <property type="term" value="F:zinc ion binding"/>
    <property type="evidence" value="ECO:0007669"/>
    <property type="project" value="UniProtKB-KW"/>
</dbReference>
<dbReference type="PROSITE" id="PS01359">
    <property type="entry name" value="ZF_PHD_1"/>
    <property type="match status" value="1"/>
</dbReference>
<keyword evidence="3" id="KW-0862">Zinc</keyword>
<keyword evidence="2 4" id="KW-0863">Zinc-finger</keyword>
<keyword evidence="1" id="KW-0479">Metal-binding</keyword>
<dbReference type="EMBL" id="JABCRI010000003">
    <property type="protein sequence ID" value="KAF8409644.1"/>
    <property type="molecule type" value="Genomic_DNA"/>
</dbReference>
<dbReference type="InterPro" id="IPR043151">
    <property type="entry name" value="BAH_sf"/>
</dbReference>
<keyword evidence="9" id="KW-1185">Reference proteome</keyword>
<evidence type="ECO:0000256" key="5">
    <source>
        <dbReference type="SAM" id="MobiDB-lite"/>
    </source>
</evidence>
<proteinExistence type="predicted"/>
<feature type="region of interest" description="Disordered" evidence="5">
    <location>
        <begin position="584"/>
        <end position="645"/>
    </location>
</feature>
<dbReference type="CDD" id="cd15489">
    <property type="entry name" value="PHD_SF"/>
    <property type="match status" value="1"/>
</dbReference>
<protein>
    <recommendedName>
        <fullName evidence="10">RING/FYVE/PHD zinc finger superfamily protein</fullName>
    </recommendedName>
</protein>
<evidence type="ECO:0000259" key="7">
    <source>
        <dbReference type="PROSITE" id="PS51038"/>
    </source>
</evidence>
<dbReference type="PANTHER" id="PTHR47527">
    <property type="entry name" value="RING/FYVE/PHD ZINC FINGER SUPERFAMILY PROTEIN"/>
    <property type="match status" value="1"/>
</dbReference>
<dbReference type="InterPro" id="IPR056699">
    <property type="entry name" value="DUF7797"/>
</dbReference>
<evidence type="ECO:0000256" key="1">
    <source>
        <dbReference type="ARBA" id="ARBA00022723"/>
    </source>
</evidence>
<dbReference type="InterPro" id="IPR001965">
    <property type="entry name" value="Znf_PHD"/>
</dbReference>
<dbReference type="AlphaFoldDB" id="A0A834ZLI3"/>
<organism evidence="8 9">
    <name type="scientific">Tetracentron sinense</name>
    <name type="common">Spur-leaf</name>
    <dbReference type="NCBI Taxonomy" id="13715"/>
    <lineage>
        <taxon>Eukaryota</taxon>
        <taxon>Viridiplantae</taxon>
        <taxon>Streptophyta</taxon>
        <taxon>Embryophyta</taxon>
        <taxon>Tracheophyta</taxon>
        <taxon>Spermatophyta</taxon>
        <taxon>Magnoliopsida</taxon>
        <taxon>Trochodendrales</taxon>
        <taxon>Trochodendraceae</taxon>
        <taxon>Tetracentron</taxon>
    </lineage>
</organism>
<evidence type="ECO:0000256" key="4">
    <source>
        <dbReference type="PROSITE-ProRule" id="PRU00146"/>
    </source>
</evidence>
<feature type="domain" description="PHD-type" evidence="6">
    <location>
        <begin position="430"/>
        <end position="482"/>
    </location>
</feature>
<accession>A0A834ZLI3</accession>
<dbReference type="OrthoDB" id="787137at2759"/>
<evidence type="ECO:0000313" key="8">
    <source>
        <dbReference type="EMBL" id="KAF8409644.1"/>
    </source>
</evidence>
<dbReference type="InterPro" id="IPR019787">
    <property type="entry name" value="Znf_PHD-finger"/>
</dbReference>
<evidence type="ECO:0000256" key="3">
    <source>
        <dbReference type="ARBA" id="ARBA00022833"/>
    </source>
</evidence>
<name>A0A834ZLI3_TETSI</name>
<evidence type="ECO:0000259" key="6">
    <source>
        <dbReference type="PROSITE" id="PS50016"/>
    </source>
</evidence>
<dbReference type="GO" id="GO:0003682">
    <property type="term" value="F:chromatin binding"/>
    <property type="evidence" value="ECO:0007669"/>
    <property type="project" value="InterPro"/>
</dbReference>
<dbReference type="SMART" id="SM00249">
    <property type="entry name" value="PHD"/>
    <property type="match status" value="1"/>
</dbReference>
<feature type="domain" description="BAH" evidence="7">
    <location>
        <begin position="723"/>
        <end position="854"/>
    </location>
</feature>
<dbReference type="OMA" id="KCYFPDD"/>
<evidence type="ECO:0000313" key="9">
    <source>
        <dbReference type="Proteomes" id="UP000655225"/>
    </source>
</evidence>
<evidence type="ECO:0008006" key="10">
    <source>
        <dbReference type="Google" id="ProtNLM"/>
    </source>
</evidence>
<dbReference type="Gene3D" id="2.30.30.490">
    <property type="match status" value="1"/>
</dbReference>